<feature type="domain" description="Ig-like" evidence="2">
    <location>
        <begin position="4"/>
        <end position="95"/>
    </location>
</feature>
<dbReference type="EMBL" id="LJIJ01000090">
    <property type="protein sequence ID" value="ODN02996.1"/>
    <property type="molecule type" value="Genomic_DNA"/>
</dbReference>
<proteinExistence type="predicted"/>
<dbReference type="SUPFAM" id="SSF48726">
    <property type="entry name" value="Immunoglobulin"/>
    <property type="match status" value="1"/>
</dbReference>
<dbReference type="GO" id="GO:0030424">
    <property type="term" value="C:axon"/>
    <property type="evidence" value="ECO:0007669"/>
    <property type="project" value="TreeGrafter"/>
</dbReference>
<dbReference type="OrthoDB" id="10253954at2759"/>
<accession>A0A1D2NDC9</accession>
<dbReference type="GO" id="GO:0007411">
    <property type="term" value="P:axon guidance"/>
    <property type="evidence" value="ECO:0007669"/>
    <property type="project" value="TreeGrafter"/>
</dbReference>
<evidence type="ECO:0000256" key="1">
    <source>
        <dbReference type="ARBA" id="ARBA00023319"/>
    </source>
</evidence>
<dbReference type="InterPro" id="IPR007110">
    <property type="entry name" value="Ig-like_dom"/>
</dbReference>
<keyword evidence="1" id="KW-0393">Immunoglobulin domain</keyword>
<dbReference type="GO" id="GO:0070593">
    <property type="term" value="P:dendrite self-avoidance"/>
    <property type="evidence" value="ECO:0007669"/>
    <property type="project" value="TreeGrafter"/>
</dbReference>
<dbReference type="GO" id="GO:0005886">
    <property type="term" value="C:plasma membrane"/>
    <property type="evidence" value="ECO:0007669"/>
    <property type="project" value="TreeGrafter"/>
</dbReference>
<dbReference type="SMART" id="SM00409">
    <property type="entry name" value="IG"/>
    <property type="match status" value="1"/>
</dbReference>
<dbReference type="FunFam" id="2.60.40.10:FF:000023">
    <property type="entry name" value="receptor-type tyrosine-protein phosphatase delta isoform X2"/>
    <property type="match status" value="1"/>
</dbReference>
<evidence type="ECO:0000259" key="2">
    <source>
        <dbReference type="PROSITE" id="PS50835"/>
    </source>
</evidence>
<name>A0A1D2NDC9_ORCCI</name>
<dbReference type="Proteomes" id="UP000094527">
    <property type="component" value="Unassembled WGS sequence"/>
</dbReference>
<dbReference type="GO" id="GO:0098632">
    <property type="term" value="F:cell-cell adhesion mediator activity"/>
    <property type="evidence" value="ECO:0007669"/>
    <property type="project" value="TreeGrafter"/>
</dbReference>
<sequence>MYPPQIVEKLKDQRVKAGSPATFYCRVTGDPPPTIHWRKNGKKQPGGHTRIFIENFPGVSMLRINPARHVRDDASYECMAENGVGDPVTASANLTVFSDQRGGMPAMQCQAADGYTKDITPMNEQPRLAGGASCVVLQHKKSDEDQDSSHLFHCSLSHSNLTQIFFLFFNSHRAEISQSLFLT</sequence>
<dbReference type="GO" id="GO:0007156">
    <property type="term" value="P:homophilic cell adhesion via plasma membrane adhesion molecules"/>
    <property type="evidence" value="ECO:0007669"/>
    <property type="project" value="TreeGrafter"/>
</dbReference>
<reference evidence="3 4" key="1">
    <citation type="journal article" date="2016" name="Genome Biol. Evol.">
        <title>Gene Family Evolution Reflects Adaptation to Soil Environmental Stressors in the Genome of the Collembolan Orchesella cincta.</title>
        <authorList>
            <person name="Faddeeva-Vakhrusheva A."/>
            <person name="Derks M.F."/>
            <person name="Anvar S.Y."/>
            <person name="Agamennone V."/>
            <person name="Suring W."/>
            <person name="Smit S."/>
            <person name="van Straalen N.M."/>
            <person name="Roelofs D."/>
        </authorList>
    </citation>
    <scope>NUCLEOTIDE SEQUENCE [LARGE SCALE GENOMIC DNA]</scope>
    <source>
        <tissue evidence="3">Mixed pool</tissue>
    </source>
</reference>
<dbReference type="PANTHER" id="PTHR10075">
    <property type="entry name" value="BASIGIN RELATED"/>
    <property type="match status" value="1"/>
</dbReference>
<protein>
    <submittedName>
        <fullName evidence="3">Tyrosine-protein phosphatase Lar</fullName>
    </submittedName>
</protein>
<organism evidence="3 4">
    <name type="scientific">Orchesella cincta</name>
    <name type="common">Springtail</name>
    <name type="synonym">Podura cincta</name>
    <dbReference type="NCBI Taxonomy" id="48709"/>
    <lineage>
        <taxon>Eukaryota</taxon>
        <taxon>Metazoa</taxon>
        <taxon>Ecdysozoa</taxon>
        <taxon>Arthropoda</taxon>
        <taxon>Hexapoda</taxon>
        <taxon>Collembola</taxon>
        <taxon>Entomobryomorpha</taxon>
        <taxon>Entomobryoidea</taxon>
        <taxon>Orchesellidae</taxon>
        <taxon>Orchesellinae</taxon>
        <taxon>Orchesella</taxon>
    </lineage>
</organism>
<evidence type="ECO:0000313" key="3">
    <source>
        <dbReference type="EMBL" id="ODN02996.1"/>
    </source>
</evidence>
<dbReference type="InterPro" id="IPR013098">
    <property type="entry name" value="Ig_I-set"/>
</dbReference>
<dbReference type="PANTHER" id="PTHR10075:SF14">
    <property type="entry name" value="CELL ADHESION MOLECULE DSCAM2-RELATED"/>
    <property type="match status" value="1"/>
</dbReference>
<keyword evidence="4" id="KW-1185">Reference proteome</keyword>
<dbReference type="STRING" id="48709.A0A1D2NDC9"/>
<comment type="caution">
    <text evidence="3">The sequence shown here is derived from an EMBL/GenBank/DDBJ whole genome shotgun (WGS) entry which is preliminary data.</text>
</comment>
<dbReference type="InterPro" id="IPR013783">
    <property type="entry name" value="Ig-like_fold"/>
</dbReference>
<dbReference type="Gene3D" id="2.60.40.10">
    <property type="entry name" value="Immunoglobulins"/>
    <property type="match status" value="1"/>
</dbReference>
<dbReference type="Pfam" id="PF07679">
    <property type="entry name" value="I-set"/>
    <property type="match status" value="1"/>
</dbReference>
<dbReference type="AlphaFoldDB" id="A0A1D2NDC9"/>
<dbReference type="InterPro" id="IPR003598">
    <property type="entry name" value="Ig_sub2"/>
</dbReference>
<dbReference type="InterPro" id="IPR003599">
    <property type="entry name" value="Ig_sub"/>
</dbReference>
<evidence type="ECO:0000313" key="4">
    <source>
        <dbReference type="Proteomes" id="UP000094527"/>
    </source>
</evidence>
<gene>
    <name evidence="3" type="ORF">Ocin01_03685</name>
</gene>
<dbReference type="PROSITE" id="PS50835">
    <property type="entry name" value="IG_LIKE"/>
    <property type="match status" value="1"/>
</dbReference>
<dbReference type="SMART" id="SM00408">
    <property type="entry name" value="IGc2"/>
    <property type="match status" value="1"/>
</dbReference>
<dbReference type="InterPro" id="IPR036179">
    <property type="entry name" value="Ig-like_dom_sf"/>
</dbReference>